<name>A0A0C9TS29_SPHS4</name>
<feature type="non-terminal residue" evidence="1">
    <location>
        <position position="1"/>
    </location>
</feature>
<evidence type="ECO:0000313" key="1">
    <source>
        <dbReference type="EMBL" id="KIJ24689.1"/>
    </source>
</evidence>
<protein>
    <submittedName>
        <fullName evidence="1">Uncharacterized protein</fullName>
    </submittedName>
</protein>
<dbReference type="Proteomes" id="UP000054279">
    <property type="component" value="Unassembled WGS sequence"/>
</dbReference>
<accession>A0A0C9TS29</accession>
<proteinExistence type="predicted"/>
<dbReference type="EMBL" id="KN837465">
    <property type="protein sequence ID" value="KIJ24689.1"/>
    <property type="molecule type" value="Genomic_DNA"/>
</dbReference>
<organism evidence="1 2">
    <name type="scientific">Sphaerobolus stellatus (strain SS14)</name>
    <dbReference type="NCBI Taxonomy" id="990650"/>
    <lineage>
        <taxon>Eukaryota</taxon>
        <taxon>Fungi</taxon>
        <taxon>Dikarya</taxon>
        <taxon>Basidiomycota</taxon>
        <taxon>Agaricomycotina</taxon>
        <taxon>Agaricomycetes</taxon>
        <taxon>Phallomycetidae</taxon>
        <taxon>Geastrales</taxon>
        <taxon>Sphaerobolaceae</taxon>
        <taxon>Sphaerobolus</taxon>
    </lineage>
</organism>
<dbReference type="HOGENOM" id="CLU_2910575_0_0_1"/>
<keyword evidence="2" id="KW-1185">Reference proteome</keyword>
<sequence length="62" mass="7046">PQVSVSLTVDCLHAAKTKELFANLDCYVTSVFFLPVRLNDQLFINLKTKKDWKVGKLEDASF</sequence>
<dbReference type="OrthoDB" id="329835at2759"/>
<reference evidence="1 2" key="1">
    <citation type="submission" date="2014-06" db="EMBL/GenBank/DDBJ databases">
        <title>Evolutionary Origins and Diversification of the Mycorrhizal Mutualists.</title>
        <authorList>
            <consortium name="DOE Joint Genome Institute"/>
            <consortium name="Mycorrhizal Genomics Consortium"/>
            <person name="Kohler A."/>
            <person name="Kuo A."/>
            <person name="Nagy L.G."/>
            <person name="Floudas D."/>
            <person name="Copeland A."/>
            <person name="Barry K.W."/>
            <person name="Cichocki N."/>
            <person name="Veneault-Fourrey C."/>
            <person name="LaButti K."/>
            <person name="Lindquist E.A."/>
            <person name="Lipzen A."/>
            <person name="Lundell T."/>
            <person name="Morin E."/>
            <person name="Murat C."/>
            <person name="Riley R."/>
            <person name="Ohm R."/>
            <person name="Sun H."/>
            <person name="Tunlid A."/>
            <person name="Henrissat B."/>
            <person name="Grigoriev I.V."/>
            <person name="Hibbett D.S."/>
            <person name="Martin F."/>
        </authorList>
    </citation>
    <scope>NUCLEOTIDE SEQUENCE [LARGE SCALE GENOMIC DNA]</scope>
    <source>
        <strain evidence="1 2">SS14</strain>
    </source>
</reference>
<dbReference type="AlphaFoldDB" id="A0A0C9TS29"/>
<gene>
    <name evidence="1" type="ORF">M422DRAFT_194386</name>
</gene>
<evidence type="ECO:0000313" key="2">
    <source>
        <dbReference type="Proteomes" id="UP000054279"/>
    </source>
</evidence>